<keyword evidence="2" id="KW-1185">Reference proteome</keyword>
<gene>
    <name evidence="1" type="ORF">L210DRAFT_2066549</name>
</gene>
<comment type="caution">
    <text evidence="1">The sequence shown here is derived from an EMBL/GenBank/DDBJ whole genome shotgun (WGS) entry which is preliminary data.</text>
</comment>
<dbReference type="EMBL" id="WHUW01000010">
    <property type="protein sequence ID" value="KAF8441317.1"/>
    <property type="molecule type" value="Genomic_DNA"/>
</dbReference>
<reference evidence="1" key="1">
    <citation type="submission" date="2019-10" db="EMBL/GenBank/DDBJ databases">
        <authorList>
            <consortium name="DOE Joint Genome Institute"/>
            <person name="Kuo A."/>
            <person name="Miyauchi S."/>
            <person name="Kiss E."/>
            <person name="Drula E."/>
            <person name="Kohler A."/>
            <person name="Sanchez-Garcia M."/>
            <person name="Andreopoulos B."/>
            <person name="Barry K.W."/>
            <person name="Bonito G."/>
            <person name="Buee M."/>
            <person name="Carver A."/>
            <person name="Chen C."/>
            <person name="Cichocki N."/>
            <person name="Clum A."/>
            <person name="Culley D."/>
            <person name="Crous P.W."/>
            <person name="Fauchery L."/>
            <person name="Girlanda M."/>
            <person name="Hayes R."/>
            <person name="Keri Z."/>
            <person name="LaButti K."/>
            <person name="Lipzen A."/>
            <person name="Lombard V."/>
            <person name="Magnuson J."/>
            <person name="Maillard F."/>
            <person name="Morin E."/>
            <person name="Murat C."/>
            <person name="Nolan M."/>
            <person name="Ohm R."/>
            <person name="Pangilinan J."/>
            <person name="Pereira M."/>
            <person name="Perotto S."/>
            <person name="Peter M."/>
            <person name="Riley R."/>
            <person name="Sitrit Y."/>
            <person name="Stielow B."/>
            <person name="Szollosi G."/>
            <person name="Zifcakova L."/>
            <person name="Stursova M."/>
            <person name="Spatafora J.W."/>
            <person name="Tedersoo L."/>
            <person name="Vaario L.-M."/>
            <person name="Yamada A."/>
            <person name="Yan M."/>
            <person name="Wang P."/>
            <person name="Xu J."/>
            <person name="Bruns T."/>
            <person name="Baldrian P."/>
            <person name="Vilgalys R."/>
            <person name="Henrissat B."/>
            <person name="Grigoriev I.V."/>
            <person name="Hibbett D."/>
            <person name="Nagy L.G."/>
            <person name="Martin F.M."/>
        </authorList>
    </citation>
    <scope>NUCLEOTIDE SEQUENCE</scope>
    <source>
        <strain evidence="1">BED1</strain>
    </source>
</reference>
<name>A0AAD4GGF9_BOLED</name>
<dbReference type="AlphaFoldDB" id="A0AAD4GGF9"/>
<accession>A0AAD4GGF9</accession>
<proteinExistence type="predicted"/>
<reference evidence="1" key="2">
    <citation type="journal article" date="2020" name="Nat. Commun.">
        <title>Large-scale genome sequencing of mycorrhizal fungi provides insights into the early evolution of symbiotic traits.</title>
        <authorList>
            <person name="Miyauchi S."/>
            <person name="Kiss E."/>
            <person name="Kuo A."/>
            <person name="Drula E."/>
            <person name="Kohler A."/>
            <person name="Sanchez-Garcia M."/>
            <person name="Morin E."/>
            <person name="Andreopoulos B."/>
            <person name="Barry K.W."/>
            <person name="Bonito G."/>
            <person name="Buee M."/>
            <person name="Carver A."/>
            <person name="Chen C."/>
            <person name="Cichocki N."/>
            <person name="Clum A."/>
            <person name="Culley D."/>
            <person name="Crous P.W."/>
            <person name="Fauchery L."/>
            <person name="Girlanda M."/>
            <person name="Hayes R.D."/>
            <person name="Keri Z."/>
            <person name="LaButti K."/>
            <person name="Lipzen A."/>
            <person name="Lombard V."/>
            <person name="Magnuson J."/>
            <person name="Maillard F."/>
            <person name="Murat C."/>
            <person name="Nolan M."/>
            <person name="Ohm R.A."/>
            <person name="Pangilinan J."/>
            <person name="Pereira M.F."/>
            <person name="Perotto S."/>
            <person name="Peter M."/>
            <person name="Pfister S."/>
            <person name="Riley R."/>
            <person name="Sitrit Y."/>
            <person name="Stielow J.B."/>
            <person name="Szollosi G."/>
            <person name="Zifcakova L."/>
            <person name="Stursova M."/>
            <person name="Spatafora J.W."/>
            <person name="Tedersoo L."/>
            <person name="Vaario L.M."/>
            <person name="Yamada A."/>
            <person name="Yan M."/>
            <person name="Wang P."/>
            <person name="Xu J."/>
            <person name="Bruns T."/>
            <person name="Baldrian P."/>
            <person name="Vilgalys R."/>
            <person name="Dunand C."/>
            <person name="Henrissat B."/>
            <person name="Grigoriev I.V."/>
            <person name="Hibbett D."/>
            <person name="Nagy L.G."/>
            <person name="Martin F.M."/>
        </authorList>
    </citation>
    <scope>NUCLEOTIDE SEQUENCE</scope>
    <source>
        <strain evidence="1">BED1</strain>
    </source>
</reference>
<dbReference type="Proteomes" id="UP001194468">
    <property type="component" value="Unassembled WGS sequence"/>
</dbReference>
<organism evidence="1 2">
    <name type="scientific">Boletus edulis BED1</name>
    <dbReference type="NCBI Taxonomy" id="1328754"/>
    <lineage>
        <taxon>Eukaryota</taxon>
        <taxon>Fungi</taxon>
        <taxon>Dikarya</taxon>
        <taxon>Basidiomycota</taxon>
        <taxon>Agaricomycotina</taxon>
        <taxon>Agaricomycetes</taxon>
        <taxon>Agaricomycetidae</taxon>
        <taxon>Boletales</taxon>
        <taxon>Boletineae</taxon>
        <taxon>Boletaceae</taxon>
        <taxon>Boletoideae</taxon>
        <taxon>Boletus</taxon>
    </lineage>
</organism>
<sequence length="80" mass="9261">MRPGWNLLSRNTVMSHNMPLMPHLPYHAYYPTYFGADPSTFFQVRPRPFQVQELAVGQATSQDFSKLAAHPDLTLDYYVE</sequence>
<evidence type="ECO:0000313" key="2">
    <source>
        <dbReference type="Proteomes" id="UP001194468"/>
    </source>
</evidence>
<protein>
    <submittedName>
        <fullName evidence="1">Uncharacterized protein</fullName>
    </submittedName>
</protein>
<evidence type="ECO:0000313" key="1">
    <source>
        <dbReference type="EMBL" id="KAF8441317.1"/>
    </source>
</evidence>